<sequence length="54" mass="6310">MLLNEGVIFIFSFIQNAAVFRRTNKSACFFPIAGYNENNSYYYCLVELPLQSYE</sequence>
<name>A0A2T5IFP7_9PROT</name>
<gene>
    <name evidence="1" type="ORF">C8R21_104158</name>
</gene>
<dbReference type="EMBL" id="QAOK01000004">
    <property type="protein sequence ID" value="PTQ82615.1"/>
    <property type="molecule type" value="Genomic_DNA"/>
</dbReference>
<protein>
    <submittedName>
        <fullName evidence="1">Uncharacterized protein</fullName>
    </submittedName>
</protein>
<dbReference type="AlphaFoldDB" id="A0A2T5IFP7"/>
<proteinExistence type="predicted"/>
<accession>A0A2T5IFP7</accession>
<evidence type="ECO:0000313" key="2">
    <source>
        <dbReference type="Proteomes" id="UP000244152"/>
    </source>
</evidence>
<organism evidence="1 2">
    <name type="scientific">Nitrosospira multiformis</name>
    <dbReference type="NCBI Taxonomy" id="1231"/>
    <lineage>
        <taxon>Bacteria</taxon>
        <taxon>Pseudomonadati</taxon>
        <taxon>Pseudomonadota</taxon>
        <taxon>Betaproteobacteria</taxon>
        <taxon>Nitrosomonadales</taxon>
        <taxon>Nitrosomonadaceae</taxon>
        <taxon>Nitrosospira</taxon>
    </lineage>
</organism>
<evidence type="ECO:0000313" key="1">
    <source>
        <dbReference type="EMBL" id="PTQ82615.1"/>
    </source>
</evidence>
<comment type="caution">
    <text evidence="1">The sequence shown here is derived from an EMBL/GenBank/DDBJ whole genome shotgun (WGS) entry which is preliminary data.</text>
</comment>
<reference evidence="1 2" key="1">
    <citation type="submission" date="2018-04" db="EMBL/GenBank/DDBJ databases">
        <title>Active sludge and wastewater microbial communities from Klosterneuburg, Austria.</title>
        <authorList>
            <person name="Wagner M."/>
        </authorList>
    </citation>
    <scope>NUCLEOTIDE SEQUENCE [LARGE SCALE GENOMIC DNA]</scope>
    <source>
        <strain evidence="1 2">Nl12</strain>
    </source>
</reference>
<dbReference type="Proteomes" id="UP000244152">
    <property type="component" value="Unassembled WGS sequence"/>
</dbReference>